<organism evidence="1 2">
    <name type="scientific">Aeromonas media</name>
    <dbReference type="NCBI Taxonomy" id="651"/>
    <lineage>
        <taxon>Bacteria</taxon>
        <taxon>Pseudomonadati</taxon>
        <taxon>Pseudomonadota</taxon>
        <taxon>Gammaproteobacteria</taxon>
        <taxon>Aeromonadales</taxon>
        <taxon>Aeromonadaceae</taxon>
        <taxon>Aeromonas</taxon>
    </lineage>
</organism>
<protein>
    <submittedName>
        <fullName evidence="1">Uncharacterized protein</fullName>
    </submittedName>
</protein>
<gene>
    <name evidence="1" type="ORF">E4188_17120</name>
</gene>
<evidence type="ECO:0000313" key="2">
    <source>
        <dbReference type="Proteomes" id="UP000502657"/>
    </source>
</evidence>
<evidence type="ECO:0000313" key="1">
    <source>
        <dbReference type="EMBL" id="QJT40041.1"/>
    </source>
</evidence>
<proteinExistence type="predicted"/>
<dbReference type="EMBL" id="CP038448">
    <property type="protein sequence ID" value="QJT40041.1"/>
    <property type="molecule type" value="Genomic_DNA"/>
</dbReference>
<dbReference type="RefSeq" id="WP_171269717.1">
    <property type="nucleotide sequence ID" value="NZ_CP038445.1"/>
</dbReference>
<dbReference type="Proteomes" id="UP000502657">
    <property type="component" value="Chromosome"/>
</dbReference>
<reference evidence="1 2" key="1">
    <citation type="submission" date="2019-03" db="EMBL/GenBank/DDBJ databases">
        <title>Novel transposon Tn6433 accelerates the dissemination of tet(E) in Aeromonas from aerobic biofilm under oxytetracycline stress.</title>
        <authorList>
            <person name="Shi Y."/>
            <person name="Tian Z."/>
            <person name="Zhang Y."/>
            <person name="Zhang H."/>
            <person name="Yang M."/>
        </authorList>
    </citation>
    <scope>NUCLEOTIDE SEQUENCE [LARGE SCALE GENOMIC DNA]</scope>
    <source>
        <strain evidence="1 2">R50-22</strain>
    </source>
</reference>
<name>A0ABX6NW27_AERME</name>
<keyword evidence="2" id="KW-1185">Reference proteome</keyword>
<accession>A0ABX6NW27</accession>
<sequence length="68" mass="7687">MLTAIMLMFSTAINVYALLQIRRSARALDAIVASQMKLKEIYIAQQVSVPAHEFSINELRGSLERARH</sequence>